<dbReference type="Pfam" id="PF02518">
    <property type="entry name" value="HATPase_c"/>
    <property type="match status" value="1"/>
</dbReference>
<dbReference type="EMBL" id="FNOT01000002">
    <property type="protein sequence ID" value="SDX67806.1"/>
    <property type="molecule type" value="Genomic_DNA"/>
</dbReference>
<dbReference type="SMART" id="SM00387">
    <property type="entry name" value="HATPase_c"/>
    <property type="match status" value="1"/>
</dbReference>
<evidence type="ECO:0000256" key="7">
    <source>
        <dbReference type="ARBA" id="ARBA00022840"/>
    </source>
</evidence>
<keyword evidence="6 10" id="KW-0418">Kinase</keyword>
<dbReference type="InterPro" id="IPR036890">
    <property type="entry name" value="HATPase_C_sf"/>
</dbReference>
<keyword evidence="4" id="KW-0808">Transferase</keyword>
<dbReference type="Gene3D" id="3.30.565.10">
    <property type="entry name" value="Histidine kinase-like ATPase, C-terminal domain"/>
    <property type="match status" value="1"/>
</dbReference>
<dbReference type="InterPro" id="IPR003594">
    <property type="entry name" value="HATPase_dom"/>
</dbReference>
<reference evidence="11" key="1">
    <citation type="submission" date="2016-10" db="EMBL/GenBank/DDBJ databases">
        <authorList>
            <person name="Varghese N."/>
            <person name="Submissions S."/>
        </authorList>
    </citation>
    <scope>NUCLEOTIDE SEQUENCE [LARGE SCALE GENOMIC DNA]</scope>
    <source>
        <strain evidence="11">DSM 45422</strain>
    </source>
</reference>
<accession>A0A1H3DN25</accession>
<gene>
    <name evidence="10" type="ORF">SAMN05660209_01058</name>
</gene>
<dbReference type="InterPro" id="IPR011712">
    <property type="entry name" value="Sig_transdc_His_kin_sub3_dim/P"/>
</dbReference>
<dbReference type="STRING" id="1137993.SAMN05660209_01058"/>
<dbReference type="GO" id="GO:0016020">
    <property type="term" value="C:membrane"/>
    <property type="evidence" value="ECO:0007669"/>
    <property type="project" value="InterPro"/>
</dbReference>
<keyword evidence="8" id="KW-0902">Two-component regulatory system</keyword>
<dbReference type="Gene3D" id="1.20.5.1930">
    <property type="match status" value="1"/>
</dbReference>
<dbReference type="GO" id="GO:0005524">
    <property type="term" value="F:ATP binding"/>
    <property type="evidence" value="ECO:0007669"/>
    <property type="project" value="UniProtKB-KW"/>
</dbReference>
<dbReference type="PANTHER" id="PTHR24421">
    <property type="entry name" value="NITRATE/NITRITE SENSOR PROTEIN NARX-RELATED"/>
    <property type="match status" value="1"/>
</dbReference>
<evidence type="ECO:0000256" key="6">
    <source>
        <dbReference type="ARBA" id="ARBA00022777"/>
    </source>
</evidence>
<evidence type="ECO:0000256" key="5">
    <source>
        <dbReference type="ARBA" id="ARBA00022741"/>
    </source>
</evidence>
<dbReference type="GO" id="GO:0000155">
    <property type="term" value="F:phosphorelay sensor kinase activity"/>
    <property type="evidence" value="ECO:0007669"/>
    <property type="project" value="InterPro"/>
</dbReference>
<dbReference type="PANTHER" id="PTHR24421:SF10">
    <property type="entry name" value="NITRATE_NITRITE SENSOR PROTEIN NARQ"/>
    <property type="match status" value="1"/>
</dbReference>
<dbReference type="AlphaFoldDB" id="A0A1H3DN25"/>
<keyword evidence="11" id="KW-1185">Reference proteome</keyword>
<keyword evidence="5" id="KW-0547">Nucleotide-binding</keyword>
<dbReference type="Proteomes" id="UP000198921">
    <property type="component" value="Unassembled WGS sequence"/>
</dbReference>
<evidence type="ECO:0000256" key="8">
    <source>
        <dbReference type="ARBA" id="ARBA00023012"/>
    </source>
</evidence>
<organism evidence="10 11">
    <name type="scientific">Geodermatophilus africanus</name>
    <dbReference type="NCBI Taxonomy" id="1137993"/>
    <lineage>
        <taxon>Bacteria</taxon>
        <taxon>Bacillati</taxon>
        <taxon>Actinomycetota</taxon>
        <taxon>Actinomycetes</taxon>
        <taxon>Geodermatophilales</taxon>
        <taxon>Geodermatophilaceae</taxon>
        <taxon>Geodermatophilus</taxon>
    </lineage>
</organism>
<dbReference type="InterPro" id="IPR050482">
    <property type="entry name" value="Sensor_HK_TwoCompSys"/>
</dbReference>
<evidence type="ECO:0000256" key="1">
    <source>
        <dbReference type="ARBA" id="ARBA00000085"/>
    </source>
</evidence>
<protein>
    <recommendedName>
        <fullName evidence="2">histidine kinase</fullName>
        <ecNumber evidence="2">2.7.13.3</ecNumber>
    </recommendedName>
</protein>
<name>A0A1H3DN25_9ACTN</name>
<feature type="domain" description="Histidine kinase/HSP90-like ATPase" evidence="9">
    <location>
        <begin position="205"/>
        <end position="293"/>
    </location>
</feature>
<evidence type="ECO:0000259" key="9">
    <source>
        <dbReference type="SMART" id="SM00387"/>
    </source>
</evidence>
<evidence type="ECO:0000256" key="3">
    <source>
        <dbReference type="ARBA" id="ARBA00022553"/>
    </source>
</evidence>
<evidence type="ECO:0000256" key="4">
    <source>
        <dbReference type="ARBA" id="ARBA00022679"/>
    </source>
</evidence>
<dbReference type="SUPFAM" id="SSF55874">
    <property type="entry name" value="ATPase domain of HSP90 chaperone/DNA topoisomerase II/histidine kinase"/>
    <property type="match status" value="1"/>
</dbReference>
<sequence>MLQVVAAALRLPYAAVRGDGVGWTDSGTPPTRIESISLRYRGAPVGELLVGVRAGQSALTRADRSVLELLAGPLAVAVHATALSADLQRSRERIVGAREEERRRLRRDLHDGLGPVLTGMAFQAEAARNLVRTDPDRAEELLATLRNEAAEAIDGVRRLAYALHPPSLAELGLAGALRRQVGQLEAGSPVVTLEVPDALPALPAAVEVAAYRIAVEALTNAVRHAGAEHVGVRLHVDGALEIAVDDDGPGGGCWQPGVGLTSMRERAAELGGSLLAAPDDGGGHVRARLPLLEPTVPGAPG</sequence>
<proteinExistence type="predicted"/>
<evidence type="ECO:0000313" key="11">
    <source>
        <dbReference type="Proteomes" id="UP000198921"/>
    </source>
</evidence>
<keyword evidence="3" id="KW-0597">Phosphoprotein</keyword>
<dbReference type="CDD" id="cd16917">
    <property type="entry name" value="HATPase_UhpB-NarQ-NarX-like"/>
    <property type="match status" value="1"/>
</dbReference>
<dbReference type="EC" id="2.7.13.3" evidence="2"/>
<dbReference type="Pfam" id="PF07730">
    <property type="entry name" value="HisKA_3"/>
    <property type="match status" value="1"/>
</dbReference>
<evidence type="ECO:0000313" key="10">
    <source>
        <dbReference type="EMBL" id="SDX67806.1"/>
    </source>
</evidence>
<keyword evidence="7" id="KW-0067">ATP-binding</keyword>
<comment type="catalytic activity">
    <reaction evidence="1">
        <text>ATP + protein L-histidine = ADP + protein N-phospho-L-histidine.</text>
        <dbReference type="EC" id="2.7.13.3"/>
    </reaction>
</comment>
<dbReference type="GO" id="GO:0046983">
    <property type="term" value="F:protein dimerization activity"/>
    <property type="evidence" value="ECO:0007669"/>
    <property type="project" value="InterPro"/>
</dbReference>
<evidence type="ECO:0000256" key="2">
    <source>
        <dbReference type="ARBA" id="ARBA00012438"/>
    </source>
</evidence>